<dbReference type="GO" id="GO:0005576">
    <property type="term" value="C:extracellular region"/>
    <property type="evidence" value="ECO:0007669"/>
    <property type="project" value="UniProtKB-SubCell"/>
</dbReference>
<dbReference type="PANTHER" id="PTHR12147:SF26">
    <property type="entry name" value="PEPTIDASE M28 DOMAIN-CONTAINING PROTEIN"/>
    <property type="match status" value="1"/>
</dbReference>
<comment type="subcellular location">
    <subcellularLocation>
        <location evidence="1">Secreted</location>
    </subcellularLocation>
</comment>
<evidence type="ECO:0000313" key="5">
    <source>
        <dbReference type="EMBL" id="SEF50901.1"/>
    </source>
</evidence>
<dbReference type="Proteomes" id="UP000236738">
    <property type="component" value="Unassembled WGS sequence"/>
</dbReference>
<keyword evidence="2" id="KW-0964">Secreted</keyword>
<dbReference type="CDD" id="cd00063">
    <property type="entry name" value="FN3"/>
    <property type="match status" value="1"/>
</dbReference>
<sequence>MNKALLFLFFAGTLSAQTIINRDPEISNYVSQVNSDSLKSNVEKLVSFGTRHTMSSTSDKKRGIGAARNWVLSQFKNDAKNAGGRMSVELQTEDLQPDGKRITQATNLGDAIAILKGTNPADNRVFIISGHLDSRVTDILNFKDDAPGANDDASGVAAVLECARILSKSNFPATVVFVAVSGEEQGLFCSKMLADRAVKEKWNVVAMLNNDMIGNNEAIDTHNISNMQLRVFSEGLPYFDLDKKAKYIRAFGLENDGEARQLARYSKEIGERYVDNLEVKLIYRNDRFLRGGDHTPFVEAGFPAVRFTDMGENFDHQHQDLRTENKTEYGDLVKFMDFVYLRKNTSVNLAVLSNLAKAPSKPENVKMEVKDLTNFTSLKWEKPLTGNVFGYYILIRETDQSMWQKKIFTKDLSIKIPYSKDNYFFAVQSVSPEGNESLPVVPGLAR</sequence>
<dbReference type="GO" id="GO:0008235">
    <property type="term" value="F:metalloexopeptidase activity"/>
    <property type="evidence" value="ECO:0007669"/>
    <property type="project" value="InterPro"/>
</dbReference>
<evidence type="ECO:0000256" key="1">
    <source>
        <dbReference type="ARBA" id="ARBA00004613"/>
    </source>
</evidence>
<dbReference type="GO" id="GO:0006508">
    <property type="term" value="P:proteolysis"/>
    <property type="evidence" value="ECO:0007669"/>
    <property type="project" value="InterPro"/>
</dbReference>
<evidence type="ECO:0000313" key="6">
    <source>
        <dbReference type="Proteomes" id="UP000236738"/>
    </source>
</evidence>
<gene>
    <name evidence="5" type="ORF">SAMN05421847_0175</name>
</gene>
<keyword evidence="3" id="KW-0645">Protease</keyword>
<dbReference type="SUPFAM" id="SSF53187">
    <property type="entry name" value="Zn-dependent exopeptidases"/>
    <property type="match status" value="1"/>
</dbReference>
<dbReference type="RefSeq" id="WP_103912234.1">
    <property type="nucleotide sequence ID" value="NZ_FNUS01000001.1"/>
</dbReference>
<dbReference type="OrthoDB" id="9787436at2"/>
<name>A0A1H5SM33_9FLAO</name>
<dbReference type="EMBL" id="FNUS01000001">
    <property type="protein sequence ID" value="SEF50901.1"/>
    <property type="molecule type" value="Genomic_DNA"/>
</dbReference>
<dbReference type="InterPro" id="IPR007484">
    <property type="entry name" value="Peptidase_M28"/>
</dbReference>
<dbReference type="InterPro" id="IPR003961">
    <property type="entry name" value="FN3_dom"/>
</dbReference>
<dbReference type="AlphaFoldDB" id="A0A1H5SM33"/>
<reference evidence="6" key="1">
    <citation type="submission" date="2016-10" db="EMBL/GenBank/DDBJ databases">
        <authorList>
            <person name="Varghese N."/>
            <person name="Submissions S."/>
        </authorList>
    </citation>
    <scope>NUCLEOTIDE SEQUENCE [LARGE SCALE GENOMIC DNA]</scope>
    <source>
        <strain evidence="6">DSM 21580</strain>
    </source>
</reference>
<evidence type="ECO:0000256" key="3">
    <source>
        <dbReference type="ARBA" id="ARBA00023049"/>
    </source>
</evidence>
<feature type="domain" description="Peptidase M28" evidence="4">
    <location>
        <begin position="112"/>
        <end position="321"/>
    </location>
</feature>
<dbReference type="InterPro" id="IPR013783">
    <property type="entry name" value="Ig-like_fold"/>
</dbReference>
<proteinExistence type="predicted"/>
<keyword evidence="6" id="KW-1185">Reference proteome</keyword>
<dbReference type="InterPro" id="IPR036116">
    <property type="entry name" value="FN3_sf"/>
</dbReference>
<organism evidence="5 6">
    <name type="scientific">Halpernia humi</name>
    <dbReference type="NCBI Taxonomy" id="493375"/>
    <lineage>
        <taxon>Bacteria</taxon>
        <taxon>Pseudomonadati</taxon>
        <taxon>Bacteroidota</taxon>
        <taxon>Flavobacteriia</taxon>
        <taxon>Flavobacteriales</taxon>
        <taxon>Weeksellaceae</taxon>
        <taxon>Chryseobacterium group</taxon>
        <taxon>Halpernia</taxon>
    </lineage>
</organism>
<keyword evidence="3" id="KW-0482">Metalloprotease</keyword>
<dbReference type="Gene3D" id="2.60.40.10">
    <property type="entry name" value="Immunoglobulins"/>
    <property type="match status" value="1"/>
</dbReference>
<dbReference type="Pfam" id="PF04389">
    <property type="entry name" value="Peptidase_M28"/>
    <property type="match status" value="1"/>
</dbReference>
<dbReference type="PANTHER" id="PTHR12147">
    <property type="entry name" value="METALLOPEPTIDASE M28 FAMILY MEMBER"/>
    <property type="match status" value="1"/>
</dbReference>
<evidence type="ECO:0000259" key="4">
    <source>
        <dbReference type="Pfam" id="PF04389"/>
    </source>
</evidence>
<accession>A0A1H5SM33</accession>
<dbReference type="SUPFAM" id="SSF49265">
    <property type="entry name" value="Fibronectin type III"/>
    <property type="match status" value="1"/>
</dbReference>
<keyword evidence="3" id="KW-0378">Hydrolase</keyword>
<protein>
    <submittedName>
        <fullName evidence="5">Peptidase family M28</fullName>
    </submittedName>
</protein>
<dbReference type="Gene3D" id="3.40.630.10">
    <property type="entry name" value="Zn peptidases"/>
    <property type="match status" value="1"/>
</dbReference>
<dbReference type="InterPro" id="IPR045175">
    <property type="entry name" value="M28_fam"/>
</dbReference>
<evidence type="ECO:0000256" key="2">
    <source>
        <dbReference type="ARBA" id="ARBA00022525"/>
    </source>
</evidence>